<evidence type="ECO:0000313" key="1">
    <source>
        <dbReference type="EMBL" id="KAJ8672024.1"/>
    </source>
</evidence>
<dbReference type="Proteomes" id="UP001239111">
    <property type="component" value="Chromosome 3"/>
</dbReference>
<reference evidence="1" key="1">
    <citation type="submission" date="2023-04" db="EMBL/GenBank/DDBJ databases">
        <title>A chromosome-level genome assembly of the parasitoid wasp Eretmocerus hayati.</title>
        <authorList>
            <person name="Zhong Y."/>
            <person name="Liu S."/>
            <person name="Liu Y."/>
        </authorList>
    </citation>
    <scope>NUCLEOTIDE SEQUENCE</scope>
    <source>
        <strain evidence="1">ZJU_SS_LIU_2023</strain>
    </source>
</reference>
<protein>
    <submittedName>
        <fullName evidence="1">Uncharacterized protein</fullName>
    </submittedName>
</protein>
<accession>A0ACC2NL83</accession>
<proteinExistence type="predicted"/>
<evidence type="ECO:0000313" key="2">
    <source>
        <dbReference type="Proteomes" id="UP001239111"/>
    </source>
</evidence>
<sequence length="413" mass="47358">MRMFQPKFCLRSWTKLIRAIQYYKECGTLSPARHERAELKRKRARESFTSGEGLDNHDDSQGDSQQDEEEEYQPHQKKRKTIPEKANLTVYARELASEILEREDYEDLSRASSQSDKSIAGATIPGLSPRRSRSRSPSRSPTRAVSRSASRSPTRSRTRSPRRSPWGSSQRSPSRSPQRSPSRSPQRSPSRSRQRSPSRSSQRSPRRPRSLSPAQSPRPTSPLATLETDDLGEIVGLWMRVDRLTKKLENKDRKIAELERKNQQLLATLENEKSQNLARYSVISQSLSPPLVRRIPVLPQGIVMNRKRGQTYPLPTDGYKLPSYCITNCVAMEPETFASWIMPLVFTAEELRSCSLYGIQMQTNNCPVKPMLPEHRFNACLNENFRLFGDVTRFESRFGQGARNVLPKRRVKK</sequence>
<keyword evidence="2" id="KW-1185">Reference proteome</keyword>
<gene>
    <name evidence="1" type="ORF">QAD02_003283</name>
</gene>
<dbReference type="EMBL" id="CM056743">
    <property type="protein sequence ID" value="KAJ8672024.1"/>
    <property type="molecule type" value="Genomic_DNA"/>
</dbReference>
<name>A0ACC2NL83_9HYME</name>
<organism evidence="1 2">
    <name type="scientific">Eretmocerus hayati</name>
    <dbReference type="NCBI Taxonomy" id="131215"/>
    <lineage>
        <taxon>Eukaryota</taxon>
        <taxon>Metazoa</taxon>
        <taxon>Ecdysozoa</taxon>
        <taxon>Arthropoda</taxon>
        <taxon>Hexapoda</taxon>
        <taxon>Insecta</taxon>
        <taxon>Pterygota</taxon>
        <taxon>Neoptera</taxon>
        <taxon>Endopterygota</taxon>
        <taxon>Hymenoptera</taxon>
        <taxon>Apocrita</taxon>
        <taxon>Proctotrupomorpha</taxon>
        <taxon>Chalcidoidea</taxon>
        <taxon>Aphelinidae</taxon>
        <taxon>Aphelininae</taxon>
        <taxon>Eretmocerus</taxon>
    </lineage>
</organism>
<comment type="caution">
    <text evidence="1">The sequence shown here is derived from an EMBL/GenBank/DDBJ whole genome shotgun (WGS) entry which is preliminary data.</text>
</comment>